<dbReference type="PANTHER" id="PTHR35601:SF1">
    <property type="entry name" value="TOXIN RELE"/>
    <property type="match status" value="1"/>
</dbReference>
<dbReference type="Gene3D" id="3.30.2310.20">
    <property type="entry name" value="RelE-like"/>
    <property type="match status" value="1"/>
</dbReference>
<sequence length="87" mass="10398">MMYNVTLHREAKKDIKKLHPQVRKRVIEALEQISEDPYLNGSKRLVGYVDLLRYRVGTYRIIYRVNDSELEVLILDTKPRGEAYKKY</sequence>
<comment type="similarity">
    <text evidence="1">Belongs to the RelE toxin family.</text>
</comment>
<dbReference type="Pfam" id="PF05016">
    <property type="entry name" value="ParE_toxin"/>
    <property type="match status" value="1"/>
</dbReference>
<dbReference type="Proteomes" id="UP001215231">
    <property type="component" value="Chromosome"/>
</dbReference>
<organism evidence="3 4">
    <name type="scientific">Thalassomonas haliotis</name>
    <dbReference type="NCBI Taxonomy" id="485448"/>
    <lineage>
        <taxon>Bacteria</taxon>
        <taxon>Pseudomonadati</taxon>
        <taxon>Pseudomonadota</taxon>
        <taxon>Gammaproteobacteria</taxon>
        <taxon>Alteromonadales</taxon>
        <taxon>Colwelliaceae</taxon>
        <taxon>Thalassomonas</taxon>
    </lineage>
</organism>
<protein>
    <submittedName>
        <fullName evidence="3">Type II toxin-antitoxin system RelE/ParE family toxin</fullName>
    </submittedName>
</protein>
<reference evidence="3 4" key="1">
    <citation type="journal article" date="2022" name="Mar. Drugs">
        <title>Bioassay-Guided Fractionation Leads to the Detection of Cholic Acid Generated by the Rare Thalassomonas sp.</title>
        <authorList>
            <person name="Pheiffer F."/>
            <person name="Schneider Y.K."/>
            <person name="Hansen E.H."/>
            <person name="Andersen J.H."/>
            <person name="Isaksson J."/>
            <person name="Busche T."/>
            <person name="R C."/>
            <person name="Kalinowski J."/>
            <person name="Zyl L.V."/>
            <person name="Trindade M."/>
        </authorList>
    </citation>
    <scope>NUCLEOTIDE SEQUENCE [LARGE SCALE GENOMIC DNA]</scope>
    <source>
        <strain evidence="3 4">A5K-61T</strain>
    </source>
</reference>
<keyword evidence="4" id="KW-1185">Reference proteome</keyword>
<name>A0ABY7VG08_9GAMM</name>
<dbReference type="InterPro" id="IPR035093">
    <property type="entry name" value="RelE/ParE_toxin_dom_sf"/>
</dbReference>
<proteinExistence type="inferred from homology"/>
<dbReference type="RefSeq" id="WP_274052611.1">
    <property type="nucleotide sequence ID" value="NZ_CP059693.1"/>
</dbReference>
<dbReference type="PANTHER" id="PTHR35601">
    <property type="entry name" value="TOXIN RELE"/>
    <property type="match status" value="1"/>
</dbReference>
<dbReference type="InterPro" id="IPR007712">
    <property type="entry name" value="RelE/ParE_toxin"/>
</dbReference>
<evidence type="ECO:0000256" key="2">
    <source>
        <dbReference type="ARBA" id="ARBA00022649"/>
    </source>
</evidence>
<dbReference type="SUPFAM" id="SSF143011">
    <property type="entry name" value="RelE-like"/>
    <property type="match status" value="1"/>
</dbReference>
<evidence type="ECO:0000313" key="3">
    <source>
        <dbReference type="EMBL" id="WDE12337.1"/>
    </source>
</evidence>
<dbReference type="EMBL" id="CP059693">
    <property type="protein sequence ID" value="WDE12337.1"/>
    <property type="molecule type" value="Genomic_DNA"/>
</dbReference>
<keyword evidence="2" id="KW-1277">Toxin-antitoxin system</keyword>
<accession>A0ABY7VG08</accession>
<evidence type="ECO:0000256" key="1">
    <source>
        <dbReference type="ARBA" id="ARBA00006226"/>
    </source>
</evidence>
<gene>
    <name evidence="3" type="ORF">H3N35_02295</name>
</gene>
<evidence type="ECO:0000313" key="4">
    <source>
        <dbReference type="Proteomes" id="UP001215231"/>
    </source>
</evidence>